<protein>
    <submittedName>
        <fullName evidence="5">Aminotransferase</fullName>
    </submittedName>
</protein>
<dbReference type="SUPFAM" id="SSF53383">
    <property type="entry name" value="PLP-dependent transferases"/>
    <property type="match status" value="1"/>
</dbReference>
<gene>
    <name evidence="5" type="ORF">A8926_6447</name>
</gene>
<dbReference type="AlphaFoldDB" id="A0A2N3Y632"/>
<comment type="cofactor">
    <cofactor evidence="1">
        <name>pyridoxal 5'-phosphate</name>
        <dbReference type="ChEBI" id="CHEBI:597326"/>
    </cofactor>
</comment>
<dbReference type="GO" id="GO:0030170">
    <property type="term" value="F:pyridoxal phosphate binding"/>
    <property type="evidence" value="ECO:0007669"/>
    <property type="project" value="TreeGrafter"/>
</dbReference>
<evidence type="ECO:0000256" key="3">
    <source>
        <dbReference type="PIRSR" id="PIRSR000390-2"/>
    </source>
</evidence>
<dbReference type="GO" id="GO:0008483">
    <property type="term" value="F:transaminase activity"/>
    <property type="evidence" value="ECO:0007669"/>
    <property type="project" value="UniProtKB-KW"/>
</dbReference>
<dbReference type="InterPro" id="IPR015422">
    <property type="entry name" value="PyrdxlP-dep_Trfase_small"/>
</dbReference>
<dbReference type="GO" id="GO:0000271">
    <property type="term" value="P:polysaccharide biosynthetic process"/>
    <property type="evidence" value="ECO:0007669"/>
    <property type="project" value="TreeGrafter"/>
</dbReference>
<proteinExistence type="inferred from homology"/>
<organism evidence="5 6">
    <name type="scientific">Saccharopolyspora spinosa</name>
    <dbReference type="NCBI Taxonomy" id="60894"/>
    <lineage>
        <taxon>Bacteria</taxon>
        <taxon>Bacillati</taxon>
        <taxon>Actinomycetota</taxon>
        <taxon>Actinomycetes</taxon>
        <taxon>Pseudonocardiales</taxon>
        <taxon>Pseudonocardiaceae</taxon>
        <taxon>Saccharopolyspora</taxon>
    </lineage>
</organism>
<dbReference type="InterPro" id="IPR015421">
    <property type="entry name" value="PyrdxlP-dep_Trfase_major"/>
</dbReference>
<name>A0A2N3Y632_SACSN</name>
<dbReference type="EMBL" id="PJNB01000001">
    <property type="protein sequence ID" value="PKW18369.1"/>
    <property type="molecule type" value="Genomic_DNA"/>
</dbReference>
<comment type="caution">
    <text evidence="5">The sequence shown here is derived from an EMBL/GenBank/DDBJ whole genome shotgun (WGS) entry which is preliminary data.</text>
</comment>
<dbReference type="PANTHER" id="PTHR30244:SF34">
    <property type="entry name" value="DTDP-4-AMINO-4,6-DIDEOXYGALACTOSE TRANSAMINASE"/>
    <property type="match status" value="1"/>
</dbReference>
<dbReference type="CDD" id="cd00616">
    <property type="entry name" value="AHBA_syn"/>
    <property type="match status" value="1"/>
</dbReference>
<evidence type="ECO:0000256" key="2">
    <source>
        <dbReference type="PIRSR" id="PIRSR000390-1"/>
    </source>
</evidence>
<evidence type="ECO:0000313" key="5">
    <source>
        <dbReference type="EMBL" id="PKW18369.1"/>
    </source>
</evidence>
<comment type="similarity">
    <text evidence="4">Belongs to the DegT/DnrJ/EryC1 family.</text>
</comment>
<keyword evidence="3 4" id="KW-0663">Pyridoxal phosphate</keyword>
<dbReference type="OrthoDB" id="5342089at2"/>
<keyword evidence="6" id="KW-1185">Reference proteome</keyword>
<sequence length="385" mass="42318">MINLHQPILGTEELDAIAEVFASNWIGLGPRTRTFEAEFAHHLGVDPEQVVFLNSGTAALFLTVQVLDLGPGDDVVLPSISFVAAANAIASSGARPVFCDVDPRTLNPTLDDVARAITPATKAVLLLHYGGSPGEVTAIADFCREKGLMLIEDSACAVASSVHGTACGTFGDLATWSFDAMKILVTGDGGMFYAADPELAHRARRLAYHGLEQMSGFDSAKSSNRWWDIRVEDIGQRLIGNDMTAALGSVQLRKLPEFINRRREIATQYDRLLSDVPGVLLPPTLPDGHVSSHYFYWVQLAPEIRDQVAQQMLERGIYTSYRYPPLHKVPIYRADCKLPSAEHACRRTLLLPLHPSLDDAEVRTVADEFQKAVEHHISQRSPLRK</sequence>
<dbReference type="PIRSF" id="PIRSF000390">
    <property type="entry name" value="PLP_StrS"/>
    <property type="match status" value="1"/>
</dbReference>
<evidence type="ECO:0000313" key="6">
    <source>
        <dbReference type="Proteomes" id="UP000233786"/>
    </source>
</evidence>
<dbReference type="Pfam" id="PF01041">
    <property type="entry name" value="DegT_DnrJ_EryC1"/>
    <property type="match status" value="1"/>
</dbReference>
<feature type="active site" description="Proton acceptor" evidence="2">
    <location>
        <position position="182"/>
    </location>
</feature>
<keyword evidence="5" id="KW-0808">Transferase</keyword>
<dbReference type="RefSeq" id="WP_010309432.1">
    <property type="nucleotide sequence ID" value="NZ_CP061007.1"/>
</dbReference>
<dbReference type="PANTHER" id="PTHR30244">
    <property type="entry name" value="TRANSAMINASE"/>
    <property type="match status" value="1"/>
</dbReference>
<dbReference type="Gene3D" id="3.90.1150.10">
    <property type="entry name" value="Aspartate Aminotransferase, domain 1"/>
    <property type="match status" value="1"/>
</dbReference>
<dbReference type="InterPro" id="IPR015424">
    <property type="entry name" value="PyrdxlP-dep_Trfase"/>
</dbReference>
<evidence type="ECO:0000256" key="1">
    <source>
        <dbReference type="ARBA" id="ARBA00001933"/>
    </source>
</evidence>
<reference evidence="5" key="1">
    <citation type="submission" date="2017-12" db="EMBL/GenBank/DDBJ databases">
        <title>Sequencing the genomes of 1000 Actinobacteria strains.</title>
        <authorList>
            <person name="Klenk H.-P."/>
        </authorList>
    </citation>
    <scope>NUCLEOTIDE SEQUENCE [LARGE SCALE GENOMIC DNA]</scope>
    <source>
        <strain evidence="5">DSM 44228</strain>
    </source>
</reference>
<dbReference type="InterPro" id="IPR000653">
    <property type="entry name" value="DegT/StrS_aminotransferase"/>
</dbReference>
<accession>A0A2N3Y632</accession>
<evidence type="ECO:0000256" key="4">
    <source>
        <dbReference type="RuleBase" id="RU004508"/>
    </source>
</evidence>
<dbReference type="Proteomes" id="UP000233786">
    <property type="component" value="Unassembled WGS sequence"/>
</dbReference>
<keyword evidence="5" id="KW-0032">Aminotransferase</keyword>
<dbReference type="Gene3D" id="3.40.640.10">
    <property type="entry name" value="Type I PLP-dependent aspartate aminotransferase-like (Major domain)"/>
    <property type="match status" value="1"/>
</dbReference>
<feature type="modified residue" description="N6-(pyridoxal phosphate)lysine" evidence="3">
    <location>
        <position position="182"/>
    </location>
</feature>